<organism evidence="1 2">
    <name type="scientific">Rhamnusium bicolor</name>
    <dbReference type="NCBI Taxonomy" id="1586634"/>
    <lineage>
        <taxon>Eukaryota</taxon>
        <taxon>Metazoa</taxon>
        <taxon>Ecdysozoa</taxon>
        <taxon>Arthropoda</taxon>
        <taxon>Hexapoda</taxon>
        <taxon>Insecta</taxon>
        <taxon>Pterygota</taxon>
        <taxon>Neoptera</taxon>
        <taxon>Endopterygota</taxon>
        <taxon>Coleoptera</taxon>
        <taxon>Polyphaga</taxon>
        <taxon>Cucujiformia</taxon>
        <taxon>Chrysomeloidea</taxon>
        <taxon>Cerambycidae</taxon>
        <taxon>Lepturinae</taxon>
        <taxon>Rhagiini</taxon>
        <taxon>Rhamnusium</taxon>
    </lineage>
</organism>
<evidence type="ECO:0000313" key="1">
    <source>
        <dbReference type="EMBL" id="KAJ8945407.1"/>
    </source>
</evidence>
<comment type="caution">
    <text evidence="1">The sequence shown here is derived from an EMBL/GenBank/DDBJ whole genome shotgun (WGS) entry which is preliminary data.</text>
</comment>
<sequence>MMILFVCILELKGAKLNNKKTLKTKANTQSAIIAIQIIDPHENKTSTKNSKRTIDSSLGYGYQSIFGGKQPPPRYETYKYSQHDIPPYNGSPPAQFNGGIQSQSYEIQPSVSKQIYNTDVSNHYQPGTVLFSTIDQRGQLGDLSSQFPVSLENHQYPIPVIILRVHPNQLTNPVYPKLPQNHLLASEINSIDINSLLSNYIKNNVKQNPEPEYQPQYQQTQTYVLPGTMNFQSTDYQSADYQSAD</sequence>
<dbReference type="Proteomes" id="UP001162156">
    <property type="component" value="Unassembled WGS sequence"/>
</dbReference>
<gene>
    <name evidence="1" type="ORF">NQ314_009245</name>
</gene>
<accession>A0AAV8Y463</accession>
<dbReference type="EMBL" id="JANEYF010002513">
    <property type="protein sequence ID" value="KAJ8945407.1"/>
    <property type="molecule type" value="Genomic_DNA"/>
</dbReference>
<proteinExistence type="predicted"/>
<evidence type="ECO:0000313" key="2">
    <source>
        <dbReference type="Proteomes" id="UP001162156"/>
    </source>
</evidence>
<dbReference type="AlphaFoldDB" id="A0AAV8Y463"/>
<protein>
    <submittedName>
        <fullName evidence="1">Uncharacterized protein</fullName>
    </submittedName>
</protein>
<keyword evidence="2" id="KW-1185">Reference proteome</keyword>
<reference evidence="1" key="1">
    <citation type="journal article" date="2023" name="Insect Mol. Biol.">
        <title>Genome sequencing provides insights into the evolution of gene families encoding plant cell wall-degrading enzymes in longhorned beetles.</title>
        <authorList>
            <person name="Shin N.R."/>
            <person name="Okamura Y."/>
            <person name="Kirsch R."/>
            <person name="Pauchet Y."/>
        </authorList>
    </citation>
    <scope>NUCLEOTIDE SEQUENCE</scope>
    <source>
        <strain evidence="1">RBIC_L_NR</strain>
    </source>
</reference>
<name>A0AAV8Y463_9CUCU</name>